<keyword evidence="2" id="KW-1185">Reference proteome</keyword>
<gene>
    <name evidence="1" type="ORF">BGW36DRAFT_361183</name>
</gene>
<evidence type="ECO:0000313" key="2">
    <source>
        <dbReference type="Proteomes" id="UP001201262"/>
    </source>
</evidence>
<comment type="caution">
    <text evidence="1">The sequence shown here is derived from an EMBL/GenBank/DDBJ whole genome shotgun (WGS) entry which is preliminary data.</text>
</comment>
<protein>
    <submittedName>
        <fullName evidence="1">Uncharacterized protein</fullName>
    </submittedName>
</protein>
<name>A0AAD4PZ77_9EURO</name>
<dbReference type="RefSeq" id="XP_046070629.1">
    <property type="nucleotide sequence ID" value="XM_046214255.1"/>
</dbReference>
<dbReference type="AlphaFoldDB" id="A0AAD4PZ77"/>
<accession>A0AAD4PZ77</accession>
<dbReference type="GeneID" id="70244542"/>
<organism evidence="1 2">
    <name type="scientific">Talaromyces proteolyticus</name>
    <dbReference type="NCBI Taxonomy" id="1131652"/>
    <lineage>
        <taxon>Eukaryota</taxon>
        <taxon>Fungi</taxon>
        <taxon>Dikarya</taxon>
        <taxon>Ascomycota</taxon>
        <taxon>Pezizomycotina</taxon>
        <taxon>Eurotiomycetes</taxon>
        <taxon>Eurotiomycetidae</taxon>
        <taxon>Eurotiales</taxon>
        <taxon>Trichocomaceae</taxon>
        <taxon>Talaromyces</taxon>
        <taxon>Talaromyces sect. Bacilispori</taxon>
    </lineage>
</organism>
<dbReference type="Proteomes" id="UP001201262">
    <property type="component" value="Unassembled WGS sequence"/>
</dbReference>
<sequence>MGLRRTYSSCSLSSVQTVDLSSESESELGAYSIRTKKLHNMHSMNMKYSLEYDSEYEASIGSSLSDEEDEEEIIVDLNPRAMAQLPRHLQMIIIEMHAERYVRLKMEDPDIRVMPDDYWIRPLQPVRPTYLSRFPTPLLALPQPIIRNDTPRGMPDYTSNRQAFVQSLGPGNPRRWSAQPTTSGNAFAASQSMGYGHRRHLRRNSQVHAKPEREFRVLNSYHQPLPANLVVNQKHQKQRTRRGSRLKSLSIKPVASNLRDHVKKSFSRLNKWMKA</sequence>
<reference evidence="1" key="1">
    <citation type="submission" date="2021-12" db="EMBL/GenBank/DDBJ databases">
        <title>Convergent genome expansion in fungi linked to evolution of root-endophyte symbiosis.</title>
        <authorList>
            <consortium name="DOE Joint Genome Institute"/>
            <person name="Ke Y.-H."/>
            <person name="Bonito G."/>
            <person name="Liao H.-L."/>
            <person name="Looney B."/>
            <person name="Rojas-Flechas A."/>
            <person name="Nash J."/>
            <person name="Hameed K."/>
            <person name="Schadt C."/>
            <person name="Martin F."/>
            <person name="Crous P.W."/>
            <person name="Miettinen O."/>
            <person name="Magnuson J.K."/>
            <person name="Labbe J."/>
            <person name="Jacobson D."/>
            <person name="Doktycz M.J."/>
            <person name="Veneault-Fourrey C."/>
            <person name="Kuo A."/>
            <person name="Mondo S."/>
            <person name="Calhoun S."/>
            <person name="Riley R."/>
            <person name="Ohm R."/>
            <person name="LaButti K."/>
            <person name="Andreopoulos B."/>
            <person name="Pangilinan J."/>
            <person name="Nolan M."/>
            <person name="Tritt A."/>
            <person name="Clum A."/>
            <person name="Lipzen A."/>
            <person name="Daum C."/>
            <person name="Barry K."/>
            <person name="Grigoriev I.V."/>
            <person name="Vilgalys R."/>
        </authorList>
    </citation>
    <scope>NUCLEOTIDE SEQUENCE</scope>
    <source>
        <strain evidence="1">PMI_201</strain>
    </source>
</reference>
<dbReference type="EMBL" id="JAJTJA010000008">
    <property type="protein sequence ID" value="KAH8695487.1"/>
    <property type="molecule type" value="Genomic_DNA"/>
</dbReference>
<proteinExistence type="predicted"/>
<evidence type="ECO:0000313" key="1">
    <source>
        <dbReference type="EMBL" id="KAH8695487.1"/>
    </source>
</evidence>